<dbReference type="InterPro" id="IPR014710">
    <property type="entry name" value="RmlC-like_jellyroll"/>
</dbReference>
<dbReference type="Proteomes" id="UP000320085">
    <property type="component" value="Unassembled WGS sequence"/>
</dbReference>
<dbReference type="Gene3D" id="2.60.120.10">
    <property type="entry name" value="Jelly Rolls"/>
    <property type="match status" value="1"/>
</dbReference>
<protein>
    <recommendedName>
        <fullName evidence="3">Signal peptidase I</fullName>
    </recommendedName>
</protein>
<sequence>MNIATGNAYDDGDRHRGWLVGNFIEPPDSVANSVDVEIKWGVHAAGEERTEWTTGETRTSLLILISGRFVQRLPDREVELARQGDYVLWGPGVVHAWRAMEDSVMMTVRWPSVSA</sequence>
<dbReference type="RefSeq" id="WP_141823318.1">
    <property type="nucleotide sequence ID" value="NZ_BAAAQC010000012.1"/>
</dbReference>
<evidence type="ECO:0000313" key="2">
    <source>
        <dbReference type="Proteomes" id="UP000320085"/>
    </source>
</evidence>
<name>A0A543PR30_9MICO</name>
<reference evidence="1 2" key="1">
    <citation type="submission" date="2019-06" db="EMBL/GenBank/DDBJ databases">
        <title>Sequencing the genomes of 1000 actinobacteria strains.</title>
        <authorList>
            <person name="Klenk H.-P."/>
        </authorList>
    </citation>
    <scope>NUCLEOTIDE SEQUENCE [LARGE SCALE GENOMIC DNA]</scope>
    <source>
        <strain evidence="1 2">DSM 21776</strain>
    </source>
</reference>
<accession>A0A543PR30</accession>
<dbReference type="InterPro" id="IPR011051">
    <property type="entry name" value="RmlC_Cupin_sf"/>
</dbReference>
<evidence type="ECO:0008006" key="3">
    <source>
        <dbReference type="Google" id="ProtNLM"/>
    </source>
</evidence>
<organism evidence="1 2">
    <name type="scientific">Humibacillus xanthopallidus</name>
    <dbReference type="NCBI Taxonomy" id="412689"/>
    <lineage>
        <taxon>Bacteria</taxon>
        <taxon>Bacillati</taxon>
        <taxon>Actinomycetota</taxon>
        <taxon>Actinomycetes</taxon>
        <taxon>Micrococcales</taxon>
        <taxon>Intrasporangiaceae</taxon>
        <taxon>Humibacillus</taxon>
    </lineage>
</organism>
<gene>
    <name evidence="1" type="ORF">FHX52_3248</name>
</gene>
<dbReference type="AlphaFoldDB" id="A0A543PR30"/>
<dbReference type="OrthoDB" id="3556170at2"/>
<dbReference type="SUPFAM" id="SSF51182">
    <property type="entry name" value="RmlC-like cupins"/>
    <property type="match status" value="1"/>
</dbReference>
<evidence type="ECO:0000313" key="1">
    <source>
        <dbReference type="EMBL" id="TQN46523.1"/>
    </source>
</evidence>
<dbReference type="EMBL" id="VFQF01000002">
    <property type="protein sequence ID" value="TQN46523.1"/>
    <property type="molecule type" value="Genomic_DNA"/>
</dbReference>
<proteinExistence type="predicted"/>
<comment type="caution">
    <text evidence="1">The sequence shown here is derived from an EMBL/GenBank/DDBJ whole genome shotgun (WGS) entry which is preliminary data.</text>
</comment>